<dbReference type="InterPro" id="IPR027417">
    <property type="entry name" value="P-loop_NTPase"/>
</dbReference>
<evidence type="ECO:0000256" key="1">
    <source>
        <dbReference type="ARBA" id="ARBA00004651"/>
    </source>
</evidence>
<evidence type="ECO:0000259" key="8">
    <source>
        <dbReference type="PROSITE" id="PS50893"/>
    </source>
</evidence>
<feature type="transmembrane region" description="Helical" evidence="7">
    <location>
        <begin position="71"/>
        <end position="90"/>
    </location>
</feature>
<dbReference type="InterPro" id="IPR039421">
    <property type="entry name" value="Type_1_exporter"/>
</dbReference>
<dbReference type="SUPFAM" id="SSF90123">
    <property type="entry name" value="ABC transporter transmembrane region"/>
    <property type="match status" value="1"/>
</dbReference>
<dbReference type="Pfam" id="PF00664">
    <property type="entry name" value="ABC_membrane"/>
    <property type="match status" value="1"/>
</dbReference>
<organism evidence="10 11">
    <name type="scientific">Luteibacter anthropi</name>
    <dbReference type="NCBI Taxonomy" id="564369"/>
    <lineage>
        <taxon>Bacteria</taxon>
        <taxon>Pseudomonadati</taxon>
        <taxon>Pseudomonadota</taxon>
        <taxon>Gammaproteobacteria</taxon>
        <taxon>Lysobacterales</taxon>
        <taxon>Rhodanobacteraceae</taxon>
        <taxon>Luteibacter</taxon>
    </lineage>
</organism>
<evidence type="ECO:0000256" key="3">
    <source>
        <dbReference type="ARBA" id="ARBA00022741"/>
    </source>
</evidence>
<feature type="transmembrane region" description="Helical" evidence="7">
    <location>
        <begin position="257"/>
        <end position="275"/>
    </location>
</feature>
<comment type="caution">
    <text evidence="10">The sequence shown here is derived from an EMBL/GenBank/DDBJ whole genome shotgun (WGS) entry which is preliminary data.</text>
</comment>
<comment type="subcellular location">
    <subcellularLocation>
        <location evidence="1">Cell membrane</location>
        <topology evidence="1">Multi-pass membrane protein</topology>
    </subcellularLocation>
</comment>
<evidence type="ECO:0000256" key="4">
    <source>
        <dbReference type="ARBA" id="ARBA00022840"/>
    </source>
</evidence>
<proteinExistence type="predicted"/>
<dbReference type="Gene3D" id="3.40.50.300">
    <property type="entry name" value="P-loop containing nucleotide triphosphate hydrolases"/>
    <property type="match status" value="1"/>
</dbReference>
<dbReference type="GO" id="GO:0005886">
    <property type="term" value="C:plasma membrane"/>
    <property type="evidence" value="ECO:0007669"/>
    <property type="project" value="UniProtKB-SubCell"/>
</dbReference>
<dbReference type="GO" id="GO:0016887">
    <property type="term" value="F:ATP hydrolysis activity"/>
    <property type="evidence" value="ECO:0007669"/>
    <property type="project" value="InterPro"/>
</dbReference>
<reference evidence="10 11" key="1">
    <citation type="submission" date="2020-03" db="EMBL/GenBank/DDBJ databases">
        <authorList>
            <person name="Lai Q."/>
        </authorList>
    </citation>
    <scope>NUCLEOTIDE SEQUENCE [LARGE SCALE GENOMIC DNA]</scope>
    <source>
        <strain evidence="10 11">CCUG 25036</strain>
    </source>
</reference>
<dbReference type="GO" id="GO:0034040">
    <property type="term" value="F:ATPase-coupled lipid transmembrane transporter activity"/>
    <property type="evidence" value="ECO:0007669"/>
    <property type="project" value="TreeGrafter"/>
</dbReference>
<dbReference type="EMBL" id="JAARLZ010000002">
    <property type="protein sequence ID" value="NII05549.1"/>
    <property type="molecule type" value="Genomic_DNA"/>
</dbReference>
<evidence type="ECO:0000313" key="11">
    <source>
        <dbReference type="Proteomes" id="UP000490980"/>
    </source>
</evidence>
<feature type="domain" description="ABC transmembrane type-1" evidence="9">
    <location>
        <begin position="28"/>
        <end position="311"/>
    </location>
</feature>
<dbReference type="PROSITE" id="PS00211">
    <property type="entry name" value="ABC_TRANSPORTER_1"/>
    <property type="match status" value="1"/>
</dbReference>
<evidence type="ECO:0000256" key="6">
    <source>
        <dbReference type="ARBA" id="ARBA00023136"/>
    </source>
</evidence>
<dbReference type="GO" id="GO:0140359">
    <property type="term" value="F:ABC-type transporter activity"/>
    <property type="evidence" value="ECO:0007669"/>
    <property type="project" value="InterPro"/>
</dbReference>
<dbReference type="PROSITE" id="PS50893">
    <property type="entry name" value="ABC_TRANSPORTER_2"/>
    <property type="match status" value="1"/>
</dbReference>
<keyword evidence="5 7" id="KW-1133">Transmembrane helix</keyword>
<protein>
    <submittedName>
        <fullName evidence="10">ABC transporter ATP-binding protein</fullName>
    </submittedName>
</protein>
<evidence type="ECO:0000259" key="9">
    <source>
        <dbReference type="PROSITE" id="PS50929"/>
    </source>
</evidence>
<evidence type="ECO:0000256" key="2">
    <source>
        <dbReference type="ARBA" id="ARBA00022692"/>
    </source>
</evidence>
<keyword evidence="4 10" id="KW-0067">ATP-binding</keyword>
<dbReference type="SMART" id="SM00382">
    <property type="entry name" value="AAA"/>
    <property type="match status" value="1"/>
</dbReference>
<keyword evidence="2 7" id="KW-0812">Transmembrane</keyword>
<dbReference type="InterPro" id="IPR036640">
    <property type="entry name" value="ABC1_TM_sf"/>
</dbReference>
<dbReference type="InterPro" id="IPR003439">
    <property type="entry name" value="ABC_transporter-like_ATP-bd"/>
</dbReference>
<gene>
    <name evidence="10" type="ORF">HBF25_03985</name>
</gene>
<keyword evidence="11" id="KW-1185">Reference proteome</keyword>
<dbReference type="InterPro" id="IPR003593">
    <property type="entry name" value="AAA+_ATPase"/>
</dbReference>
<dbReference type="Gene3D" id="1.20.1560.10">
    <property type="entry name" value="ABC transporter type 1, transmembrane domain"/>
    <property type="match status" value="1"/>
</dbReference>
<dbReference type="SUPFAM" id="SSF52540">
    <property type="entry name" value="P-loop containing nucleoside triphosphate hydrolases"/>
    <property type="match status" value="1"/>
</dbReference>
<feature type="transmembrane region" description="Helical" evidence="7">
    <location>
        <begin position="146"/>
        <end position="164"/>
    </location>
</feature>
<feature type="domain" description="ABC transporter" evidence="8">
    <location>
        <begin position="338"/>
        <end position="575"/>
    </location>
</feature>
<evidence type="ECO:0000313" key="10">
    <source>
        <dbReference type="EMBL" id="NII05549.1"/>
    </source>
</evidence>
<dbReference type="PANTHER" id="PTHR24221">
    <property type="entry name" value="ATP-BINDING CASSETTE SUB-FAMILY B"/>
    <property type="match status" value="1"/>
</dbReference>
<dbReference type="InterPro" id="IPR017871">
    <property type="entry name" value="ABC_transporter-like_CS"/>
</dbReference>
<accession>A0A7X5U830</accession>
<evidence type="ECO:0000256" key="7">
    <source>
        <dbReference type="SAM" id="Phobius"/>
    </source>
</evidence>
<dbReference type="Pfam" id="PF00005">
    <property type="entry name" value="ABC_tran"/>
    <property type="match status" value="1"/>
</dbReference>
<dbReference type="PANTHER" id="PTHR24221:SF632">
    <property type="entry name" value="ATP-DEPENDENT LIPID A-CORE FLIPPASE"/>
    <property type="match status" value="1"/>
</dbReference>
<sequence>MVMGSGLRWVLPDIFAGTIEQALASRIVVYAVLSVGSALTGSATAMLMVPLVSPDNGQAGTFFDLRHGLEIQAVAFIGMAAVLATMRWAASRVASQLVSAYGADLRRKVHDRLIHAPVAALAATPSAEIANVLTYNVEIMVQGFNGLLQLWIAGLTCAASLGFAFYLSPWLLLGVPFLAALVIAMARARGQEQAAVSRAYVADMTRLFWLSEDFPRRLRHIRAFGRGDAERAVYDAMAGRLAAGYQRQIDMQSSGRLMLETVAAAAIALMFLLAHRTQGEARASLIAVSLLLGRLLPYMVSTRQSFRQLRSAVAAFDLWRRYVDLDTDVSVPPCSDVISRSAIHVRRIRITSALHAFEVHDLSLAPGELTLITGDSGAGKSSLADVLSGLVVPESFVAHAMGHPIDFDAYRTRVTRGAYVSQHIRPWQDTVRESLAWADPMATEAAMRAVLADVGLDARLLAGGMGLDTPLRGESSQLSGGELQRLLLAQVLLRRPFLAVLDEATGALDAAAEQDVLRMLKRRLPDTVLLVVSHRPGLASLADHCLTICHPEDQASGVSTIGTMASPLITCASPS</sequence>
<dbReference type="PROSITE" id="PS50929">
    <property type="entry name" value="ABC_TM1F"/>
    <property type="match status" value="1"/>
</dbReference>
<dbReference type="InterPro" id="IPR011527">
    <property type="entry name" value="ABC1_TM_dom"/>
</dbReference>
<name>A0A7X5U830_9GAMM</name>
<feature type="transmembrane region" description="Helical" evidence="7">
    <location>
        <begin position="27"/>
        <end position="51"/>
    </location>
</feature>
<dbReference type="GO" id="GO:0005524">
    <property type="term" value="F:ATP binding"/>
    <property type="evidence" value="ECO:0007669"/>
    <property type="project" value="UniProtKB-KW"/>
</dbReference>
<dbReference type="AlphaFoldDB" id="A0A7X5U830"/>
<keyword evidence="3" id="KW-0547">Nucleotide-binding</keyword>
<keyword evidence="6 7" id="KW-0472">Membrane</keyword>
<dbReference type="Proteomes" id="UP000490980">
    <property type="component" value="Unassembled WGS sequence"/>
</dbReference>
<evidence type="ECO:0000256" key="5">
    <source>
        <dbReference type="ARBA" id="ARBA00022989"/>
    </source>
</evidence>